<dbReference type="RefSeq" id="WP_204981137.1">
    <property type="nucleotide sequence ID" value="NZ_JBHTII010000001.1"/>
</dbReference>
<gene>
    <name evidence="5" type="ORF">ACFQ0P_05675</name>
</gene>
<evidence type="ECO:0000313" key="5">
    <source>
        <dbReference type="EMBL" id="MFD0789880.1"/>
    </source>
</evidence>
<dbReference type="EMBL" id="JBHTII010000001">
    <property type="protein sequence ID" value="MFD0789880.1"/>
    <property type="molecule type" value="Genomic_DNA"/>
</dbReference>
<keyword evidence="2" id="KW-1133">Transmembrane helix</keyword>
<comment type="caution">
    <text evidence="5">The sequence shown here is derived from an EMBL/GenBank/DDBJ whole genome shotgun (WGS) entry which is preliminary data.</text>
</comment>
<dbReference type="NCBIfam" id="TIGR03943">
    <property type="entry name" value="TIGR03943 family putative permease subunit"/>
    <property type="match status" value="1"/>
</dbReference>
<feature type="transmembrane region" description="Helical" evidence="2">
    <location>
        <begin position="128"/>
        <end position="150"/>
    </location>
</feature>
<dbReference type="Proteomes" id="UP001597055">
    <property type="component" value="Unassembled WGS sequence"/>
</dbReference>
<keyword evidence="6" id="KW-1185">Reference proteome</keyword>
<dbReference type="InterPro" id="IPR048493">
    <property type="entry name" value="DUF1980_N"/>
</dbReference>
<evidence type="ECO:0000259" key="3">
    <source>
        <dbReference type="Pfam" id="PF09323"/>
    </source>
</evidence>
<feature type="transmembrane region" description="Helical" evidence="2">
    <location>
        <begin position="44"/>
        <end position="64"/>
    </location>
</feature>
<name>A0ABW3AG15_9MICO</name>
<evidence type="ECO:0000256" key="2">
    <source>
        <dbReference type="SAM" id="Phobius"/>
    </source>
</evidence>
<organism evidence="5 6">
    <name type="scientific">Microbacterium insulae</name>
    <dbReference type="NCBI Taxonomy" id="483014"/>
    <lineage>
        <taxon>Bacteria</taxon>
        <taxon>Bacillati</taxon>
        <taxon>Actinomycetota</taxon>
        <taxon>Actinomycetes</taxon>
        <taxon>Micrococcales</taxon>
        <taxon>Microbacteriaceae</taxon>
        <taxon>Microbacterium</taxon>
    </lineage>
</organism>
<feature type="domain" description="DUF1980" evidence="4">
    <location>
        <begin position="200"/>
        <end position="291"/>
    </location>
</feature>
<evidence type="ECO:0000313" key="6">
    <source>
        <dbReference type="Proteomes" id="UP001597055"/>
    </source>
</evidence>
<dbReference type="InterPro" id="IPR015402">
    <property type="entry name" value="DUF1980"/>
</dbReference>
<dbReference type="Pfam" id="PF21537">
    <property type="entry name" value="DUF1980_C"/>
    <property type="match status" value="1"/>
</dbReference>
<keyword evidence="2" id="KW-0812">Transmembrane</keyword>
<dbReference type="InterPro" id="IPR052955">
    <property type="entry name" value="UPF0703_membrane_permease"/>
</dbReference>
<proteinExistence type="predicted"/>
<feature type="compositionally biased region" description="Basic and acidic residues" evidence="1">
    <location>
        <begin position="68"/>
        <end position="79"/>
    </location>
</feature>
<feature type="region of interest" description="Disordered" evidence="1">
    <location>
        <begin position="68"/>
        <end position="93"/>
    </location>
</feature>
<evidence type="ECO:0000256" key="1">
    <source>
        <dbReference type="SAM" id="MobiDB-lite"/>
    </source>
</evidence>
<reference evidence="6" key="1">
    <citation type="journal article" date="2019" name="Int. J. Syst. Evol. Microbiol.">
        <title>The Global Catalogue of Microorganisms (GCM) 10K type strain sequencing project: providing services to taxonomists for standard genome sequencing and annotation.</title>
        <authorList>
            <consortium name="The Broad Institute Genomics Platform"/>
            <consortium name="The Broad Institute Genome Sequencing Center for Infectious Disease"/>
            <person name="Wu L."/>
            <person name="Ma J."/>
        </authorList>
    </citation>
    <scope>NUCLEOTIDE SEQUENCE [LARGE SCALE GENOMIC DNA]</scope>
    <source>
        <strain evidence="6">CCUG 54523</strain>
    </source>
</reference>
<feature type="domain" description="DUF1980" evidence="3">
    <location>
        <begin position="18"/>
        <end position="79"/>
    </location>
</feature>
<evidence type="ECO:0000259" key="4">
    <source>
        <dbReference type="Pfam" id="PF21537"/>
    </source>
</evidence>
<dbReference type="Pfam" id="PF09323">
    <property type="entry name" value="DUF1980"/>
    <property type="match status" value="1"/>
</dbReference>
<dbReference type="InterPro" id="IPR048447">
    <property type="entry name" value="DUF1980_C"/>
</dbReference>
<keyword evidence="2" id="KW-0472">Membrane</keyword>
<accession>A0ABW3AG15</accession>
<protein>
    <submittedName>
        <fullName evidence="5">TIGR03943 family putative permease subunit</fullName>
    </submittedName>
</protein>
<dbReference type="PANTHER" id="PTHR40047">
    <property type="entry name" value="UPF0703 PROTEIN YCGQ"/>
    <property type="match status" value="1"/>
</dbReference>
<dbReference type="PANTHER" id="PTHR40047:SF1">
    <property type="entry name" value="UPF0703 PROTEIN YCGQ"/>
    <property type="match status" value="1"/>
</dbReference>
<sequence>MLKAEWIGVRWLGVGLAAVLAVVTIALAATGRLALYINPDSTWFAVSMAVVALIGTVASFTLPLGAESDHGHDHGHDHGGVPGPDPRPDRAHDVRRIAPDSHDQAQILRGSRESASHASAHAHPRSPLGLAATVVGGVVASGVVGLTLVLPPASLSAELAMSRDVGATPLFAGADVVTLASTGDTSSFGVGEWATVFATATNPDAFDGDPIELTGFVTPGEDGAFDLTRLVITHCVIDAQPATIPVSDEQIPETGQWVTVTGTVRSTSDGRLQIDADAVDLIDEPEDPYEY</sequence>